<reference evidence="1" key="1">
    <citation type="journal article" date="2018" name="Nat. Plants">
        <title>Whole-genome landscape of Medicago truncatula symbiotic genes.</title>
        <authorList>
            <person name="Pecrix Y."/>
            <person name="Gamas P."/>
            <person name="Carrere S."/>
        </authorList>
    </citation>
    <scope>NUCLEOTIDE SEQUENCE</scope>
    <source>
        <tissue evidence="1">Leaves</tissue>
    </source>
</reference>
<accession>A0A396IGB6</accession>
<comment type="caution">
    <text evidence="1">The sequence shown here is derived from an EMBL/GenBank/DDBJ whole genome shotgun (WGS) entry which is preliminary data.</text>
</comment>
<evidence type="ECO:0000313" key="1">
    <source>
        <dbReference type="EMBL" id="RHN64650.1"/>
    </source>
</evidence>
<sequence length="41" mass="4928">MDLFFFDSLIRLYTRSYHSLHIPNLSPTLYLLFLSFFVPVC</sequence>
<gene>
    <name evidence="1" type="ORF">MtrunA17_Chr4g0071351</name>
</gene>
<dbReference type="Gramene" id="rna27484">
    <property type="protein sequence ID" value="RHN64650.1"/>
    <property type="gene ID" value="gene27484"/>
</dbReference>
<protein>
    <submittedName>
        <fullName evidence="1">Uncharacterized protein</fullName>
    </submittedName>
</protein>
<dbReference type="Proteomes" id="UP000265566">
    <property type="component" value="Chromosome 4"/>
</dbReference>
<name>A0A396IGB6_MEDTR</name>
<dbReference type="AlphaFoldDB" id="A0A396IGB6"/>
<proteinExistence type="predicted"/>
<organism evidence="1">
    <name type="scientific">Medicago truncatula</name>
    <name type="common">Barrel medic</name>
    <name type="synonym">Medicago tribuloides</name>
    <dbReference type="NCBI Taxonomy" id="3880"/>
    <lineage>
        <taxon>Eukaryota</taxon>
        <taxon>Viridiplantae</taxon>
        <taxon>Streptophyta</taxon>
        <taxon>Embryophyta</taxon>
        <taxon>Tracheophyta</taxon>
        <taxon>Spermatophyta</taxon>
        <taxon>Magnoliopsida</taxon>
        <taxon>eudicotyledons</taxon>
        <taxon>Gunneridae</taxon>
        <taxon>Pentapetalae</taxon>
        <taxon>rosids</taxon>
        <taxon>fabids</taxon>
        <taxon>Fabales</taxon>
        <taxon>Fabaceae</taxon>
        <taxon>Papilionoideae</taxon>
        <taxon>50 kb inversion clade</taxon>
        <taxon>NPAAA clade</taxon>
        <taxon>Hologalegina</taxon>
        <taxon>IRL clade</taxon>
        <taxon>Trifolieae</taxon>
        <taxon>Medicago</taxon>
    </lineage>
</organism>
<dbReference type="EMBL" id="PSQE01000004">
    <property type="protein sequence ID" value="RHN64650.1"/>
    <property type="molecule type" value="Genomic_DNA"/>
</dbReference>